<sequence length="335" mass="36051">MDYINYIKLKKIYIIFLFIILIFSFVVSLSVGSSSMSVIDSIKTLIGEGTSKEINIIYNIRLPRVLGGMLVGASIALSGMVIQTVLNNPLASPSTIGISGASAFGANIALIILARFGMEINSEITAITSFAFSLICMILVISISALRGTDKTSVILAGVAFNSLFTAGTTVIQYFADDTEIATAVSWTFGDLGKIDYYEVKIVTIVLLISSILIYAFRWKMNSMDMGEATAHTLGINTKKMRNLSILIATINTGVSVAFVGMIGFVGLLAPQIAKRIVAEDKRYMFPFTLLTGSIIVLASDAFARTIASPLVLPVGAVTSFLGAPMFIYILLKER</sequence>
<comment type="subcellular location">
    <subcellularLocation>
        <location evidence="1">Cell membrane</location>
        <topology evidence="1">Multi-pass membrane protein</topology>
    </subcellularLocation>
</comment>
<feature type="transmembrane region" description="Helical" evidence="8">
    <location>
        <begin position="12"/>
        <end position="31"/>
    </location>
</feature>
<evidence type="ECO:0000256" key="5">
    <source>
        <dbReference type="ARBA" id="ARBA00022692"/>
    </source>
</evidence>
<dbReference type="FunFam" id="1.10.3470.10:FF:000001">
    <property type="entry name" value="Vitamin B12 ABC transporter permease BtuC"/>
    <property type="match status" value="1"/>
</dbReference>
<feature type="transmembrane region" description="Helical" evidence="8">
    <location>
        <begin position="246"/>
        <end position="269"/>
    </location>
</feature>
<keyword evidence="11" id="KW-1185">Reference proteome</keyword>
<comment type="caution">
    <text evidence="9">The sequence shown here is derived from an EMBL/GenBank/DDBJ whole genome shotgun (WGS) entry which is preliminary data.</text>
</comment>
<dbReference type="STRING" id="1871336.BBG48_08230"/>
<feature type="transmembrane region" description="Helical" evidence="8">
    <location>
        <begin position="153"/>
        <end position="175"/>
    </location>
</feature>
<dbReference type="Gene3D" id="1.10.3470.10">
    <property type="entry name" value="ABC transporter involved in vitamin B12 uptake, BtuC"/>
    <property type="match status" value="1"/>
</dbReference>
<feature type="transmembrane region" description="Helical" evidence="8">
    <location>
        <begin position="98"/>
        <end position="118"/>
    </location>
</feature>
<dbReference type="PANTHER" id="PTHR30472:SF25">
    <property type="entry name" value="ABC TRANSPORTER PERMEASE PROTEIN MJ0876-RELATED"/>
    <property type="match status" value="1"/>
</dbReference>
<keyword evidence="5 8" id="KW-0812">Transmembrane</keyword>
<evidence type="ECO:0000313" key="10">
    <source>
        <dbReference type="EMBL" id="TRW22942.1"/>
    </source>
</evidence>
<dbReference type="Proteomes" id="UP000093352">
    <property type="component" value="Unassembled WGS sequence"/>
</dbReference>
<dbReference type="RefSeq" id="WP_068912207.1">
    <property type="nucleotide sequence ID" value="NZ_VJXW01000022.1"/>
</dbReference>
<dbReference type="OrthoDB" id="9792889at2"/>
<dbReference type="Proteomes" id="UP000319424">
    <property type="component" value="Unassembled WGS sequence"/>
</dbReference>
<keyword evidence="6 8" id="KW-1133">Transmembrane helix</keyword>
<feature type="transmembrane region" description="Helical" evidence="8">
    <location>
        <begin position="195"/>
        <end position="217"/>
    </location>
</feature>
<proteinExistence type="inferred from homology"/>
<reference evidence="10 12" key="3">
    <citation type="submission" date="2019-07" db="EMBL/GenBank/DDBJ databases">
        <title>Criibacterium bergeronii gen. nov., sp. nov. isolated from human clinical samples.</title>
        <authorList>
            <person name="Maheux A.F."/>
            <person name="Boudreau D.K."/>
            <person name="Berube E."/>
            <person name="Brodeur S."/>
            <person name="Bernard K.A."/>
            <person name="Abed J.Y."/>
            <person name="Ducrey E."/>
            <person name="Guay E.F."/>
            <person name="Raymond F."/>
            <person name="Corbeil J."/>
            <person name="Domingo M.-C."/>
            <person name="Roy P.H."/>
            <person name="Boissinot M."/>
            <person name="Tocheva E.I."/>
            <person name="Omar R.F."/>
        </authorList>
    </citation>
    <scope>NUCLEOTIDE SEQUENCE [LARGE SCALE GENOMIC DNA]</scope>
    <source>
        <strain evidence="10 12">CCRI-24246</strain>
    </source>
</reference>
<evidence type="ECO:0000256" key="6">
    <source>
        <dbReference type="ARBA" id="ARBA00022989"/>
    </source>
</evidence>
<dbReference type="SUPFAM" id="SSF81345">
    <property type="entry name" value="ABC transporter involved in vitamin B12 uptake, BtuC"/>
    <property type="match status" value="1"/>
</dbReference>
<dbReference type="GO" id="GO:0005886">
    <property type="term" value="C:plasma membrane"/>
    <property type="evidence" value="ECO:0007669"/>
    <property type="project" value="UniProtKB-SubCell"/>
</dbReference>
<evidence type="ECO:0000313" key="11">
    <source>
        <dbReference type="Proteomes" id="UP000093352"/>
    </source>
</evidence>
<keyword evidence="4" id="KW-1003">Cell membrane</keyword>
<feature type="transmembrane region" description="Helical" evidence="8">
    <location>
        <begin position="65"/>
        <end position="86"/>
    </location>
</feature>
<evidence type="ECO:0000256" key="7">
    <source>
        <dbReference type="ARBA" id="ARBA00023136"/>
    </source>
</evidence>
<feature type="transmembrane region" description="Helical" evidence="8">
    <location>
        <begin position="284"/>
        <end position="304"/>
    </location>
</feature>
<evidence type="ECO:0000313" key="12">
    <source>
        <dbReference type="Proteomes" id="UP000319424"/>
    </source>
</evidence>
<evidence type="ECO:0000256" key="4">
    <source>
        <dbReference type="ARBA" id="ARBA00022475"/>
    </source>
</evidence>
<name>A0A371IJI3_9FIRM</name>
<dbReference type="PANTHER" id="PTHR30472">
    <property type="entry name" value="FERRIC ENTEROBACTIN TRANSPORT SYSTEM PERMEASE PROTEIN"/>
    <property type="match status" value="1"/>
</dbReference>
<dbReference type="Pfam" id="PF01032">
    <property type="entry name" value="FecCD"/>
    <property type="match status" value="1"/>
</dbReference>
<dbReference type="GO" id="GO:0033214">
    <property type="term" value="P:siderophore-iron import into cell"/>
    <property type="evidence" value="ECO:0007669"/>
    <property type="project" value="TreeGrafter"/>
</dbReference>
<dbReference type="EMBL" id="MBEW02000026">
    <property type="protein sequence ID" value="RDY20623.1"/>
    <property type="molecule type" value="Genomic_DNA"/>
</dbReference>
<feature type="transmembrane region" description="Helical" evidence="8">
    <location>
        <begin position="311"/>
        <end position="332"/>
    </location>
</feature>
<comment type="similarity">
    <text evidence="2">Belongs to the binding-protein-dependent transport system permease family. FecCD subfamily.</text>
</comment>
<evidence type="ECO:0000313" key="9">
    <source>
        <dbReference type="EMBL" id="RDY20623.1"/>
    </source>
</evidence>
<evidence type="ECO:0000256" key="8">
    <source>
        <dbReference type="SAM" id="Phobius"/>
    </source>
</evidence>
<gene>
    <name evidence="9" type="ORF">BBG48_009175</name>
    <name evidence="10" type="ORF">FL857_10615</name>
</gene>
<dbReference type="GO" id="GO:0022857">
    <property type="term" value="F:transmembrane transporter activity"/>
    <property type="evidence" value="ECO:0007669"/>
    <property type="project" value="InterPro"/>
</dbReference>
<dbReference type="InterPro" id="IPR000522">
    <property type="entry name" value="ABC_transptr_permease_BtuC"/>
</dbReference>
<protein>
    <submittedName>
        <fullName evidence="9">Iron ABC transporter permease</fullName>
    </submittedName>
</protein>
<reference evidence="9 11" key="1">
    <citation type="journal article" date="2016" name="Genome Announc.">
        <title>Draft Genome Sequence of Criibacterium bergeronii gen. nov., sp. nov., Strain CCRI-22567T, Isolated from a Vaginal Sample from a Woman with Bacterial Vaginosis.</title>
        <authorList>
            <person name="Maheux A.F."/>
            <person name="Berube E."/>
            <person name="Boudreau D.K."/>
            <person name="Raymond F."/>
            <person name="Corbeil J."/>
            <person name="Roy P.H."/>
            <person name="Boissinot M."/>
            <person name="Omar R.F."/>
        </authorList>
    </citation>
    <scope>NUCLEOTIDE SEQUENCE [LARGE SCALE GENOMIC DNA]</scope>
    <source>
        <strain evidence="9 11">CCRI-22567</strain>
    </source>
</reference>
<evidence type="ECO:0000256" key="2">
    <source>
        <dbReference type="ARBA" id="ARBA00007935"/>
    </source>
</evidence>
<evidence type="ECO:0000256" key="3">
    <source>
        <dbReference type="ARBA" id="ARBA00022448"/>
    </source>
</evidence>
<dbReference type="EMBL" id="VJXW01000022">
    <property type="protein sequence ID" value="TRW22942.1"/>
    <property type="molecule type" value="Genomic_DNA"/>
</dbReference>
<dbReference type="AlphaFoldDB" id="A0A371IJI3"/>
<keyword evidence="7 8" id="KW-0472">Membrane</keyword>
<dbReference type="CDD" id="cd06550">
    <property type="entry name" value="TM_ABC_iron-siderophores_like"/>
    <property type="match status" value="1"/>
</dbReference>
<organism evidence="9 11">
    <name type="scientific">Criibacterium bergeronii</name>
    <dbReference type="NCBI Taxonomy" id="1871336"/>
    <lineage>
        <taxon>Bacteria</taxon>
        <taxon>Bacillati</taxon>
        <taxon>Bacillota</taxon>
        <taxon>Clostridia</taxon>
        <taxon>Peptostreptococcales</taxon>
        <taxon>Filifactoraceae</taxon>
        <taxon>Criibacterium</taxon>
    </lineage>
</organism>
<accession>A0A371IJI3</accession>
<keyword evidence="3" id="KW-0813">Transport</keyword>
<evidence type="ECO:0000256" key="1">
    <source>
        <dbReference type="ARBA" id="ARBA00004651"/>
    </source>
</evidence>
<feature type="transmembrane region" description="Helical" evidence="8">
    <location>
        <begin position="124"/>
        <end position="146"/>
    </location>
</feature>
<dbReference type="InterPro" id="IPR037294">
    <property type="entry name" value="ABC_BtuC-like"/>
</dbReference>
<reference evidence="9" key="2">
    <citation type="submission" date="2018-07" db="EMBL/GenBank/DDBJ databases">
        <authorList>
            <person name="Quirk P.G."/>
            <person name="Krulwich T.A."/>
        </authorList>
    </citation>
    <scope>NUCLEOTIDE SEQUENCE</scope>
    <source>
        <strain evidence="9">CCRI-22567</strain>
    </source>
</reference>